<comment type="caution">
    <text evidence="2">The sequence shown here is derived from an EMBL/GenBank/DDBJ whole genome shotgun (WGS) entry which is preliminary data.</text>
</comment>
<evidence type="ECO:0000313" key="2">
    <source>
        <dbReference type="EMBL" id="MPN22963.1"/>
    </source>
</evidence>
<accession>A0A645GGU9</accession>
<evidence type="ECO:0000256" key="1">
    <source>
        <dbReference type="SAM" id="Phobius"/>
    </source>
</evidence>
<name>A0A645GGU9_9ZZZZ</name>
<keyword evidence="1" id="KW-0812">Transmembrane</keyword>
<proteinExistence type="predicted"/>
<feature type="transmembrane region" description="Helical" evidence="1">
    <location>
        <begin position="15"/>
        <end position="35"/>
    </location>
</feature>
<feature type="transmembrane region" description="Helical" evidence="1">
    <location>
        <begin position="47"/>
        <end position="75"/>
    </location>
</feature>
<keyword evidence="1" id="KW-0472">Membrane</keyword>
<reference evidence="2" key="1">
    <citation type="submission" date="2019-08" db="EMBL/GenBank/DDBJ databases">
        <authorList>
            <person name="Kucharzyk K."/>
            <person name="Murdoch R.W."/>
            <person name="Higgins S."/>
            <person name="Loffler F."/>
        </authorList>
    </citation>
    <scope>NUCLEOTIDE SEQUENCE</scope>
</reference>
<sequence length="82" mass="9328">MKDIIITGVRVKKELVALLVCFLIGFVANIGAIIYYKTALTEIVTSIGYVIVSAFVLYFIWSLIRVIISLLLNLFRRFSRSK</sequence>
<dbReference type="AlphaFoldDB" id="A0A645GGU9"/>
<organism evidence="2">
    <name type="scientific">bioreactor metagenome</name>
    <dbReference type="NCBI Taxonomy" id="1076179"/>
    <lineage>
        <taxon>unclassified sequences</taxon>
        <taxon>metagenomes</taxon>
        <taxon>ecological metagenomes</taxon>
    </lineage>
</organism>
<dbReference type="EMBL" id="VSSQ01071332">
    <property type="protein sequence ID" value="MPN22963.1"/>
    <property type="molecule type" value="Genomic_DNA"/>
</dbReference>
<keyword evidence="1" id="KW-1133">Transmembrane helix</keyword>
<gene>
    <name evidence="2" type="ORF">SDC9_170348</name>
</gene>
<protein>
    <submittedName>
        <fullName evidence="2">Uncharacterized protein</fullName>
    </submittedName>
</protein>